<evidence type="ECO:0000313" key="1">
    <source>
        <dbReference type="EMBL" id="KAG8197549.1"/>
    </source>
</evidence>
<sequence>MEAMMMVMGMEALVPGVRAMAMAMEVIMVTEEAGVTVMVLVMGVDLFEEVGAIPKEVKVLMEVAAAIQVVEVEDMAATVVNFLFVACLGECFKLSQPLRSV</sequence>
<accession>A0AAV6VLN1</accession>
<keyword evidence="2" id="KW-1185">Reference proteome</keyword>
<dbReference type="AlphaFoldDB" id="A0AAV6VLN1"/>
<name>A0AAV6VLN1_9ARAC</name>
<dbReference type="EMBL" id="JAFNEN010000054">
    <property type="protein sequence ID" value="KAG8197549.1"/>
    <property type="molecule type" value="Genomic_DNA"/>
</dbReference>
<evidence type="ECO:0000313" key="2">
    <source>
        <dbReference type="Proteomes" id="UP000827092"/>
    </source>
</evidence>
<reference evidence="1 2" key="1">
    <citation type="journal article" date="2022" name="Nat. Ecol. Evol.">
        <title>A masculinizing supergene underlies an exaggerated male reproductive morph in a spider.</title>
        <authorList>
            <person name="Hendrickx F."/>
            <person name="De Corte Z."/>
            <person name="Sonet G."/>
            <person name="Van Belleghem S.M."/>
            <person name="Kostlbacher S."/>
            <person name="Vangestel C."/>
        </authorList>
    </citation>
    <scope>NUCLEOTIDE SEQUENCE [LARGE SCALE GENOMIC DNA]</scope>
    <source>
        <strain evidence="1">W744_W776</strain>
    </source>
</reference>
<dbReference type="Proteomes" id="UP000827092">
    <property type="component" value="Unassembled WGS sequence"/>
</dbReference>
<organism evidence="1 2">
    <name type="scientific">Oedothorax gibbosus</name>
    <dbReference type="NCBI Taxonomy" id="931172"/>
    <lineage>
        <taxon>Eukaryota</taxon>
        <taxon>Metazoa</taxon>
        <taxon>Ecdysozoa</taxon>
        <taxon>Arthropoda</taxon>
        <taxon>Chelicerata</taxon>
        <taxon>Arachnida</taxon>
        <taxon>Araneae</taxon>
        <taxon>Araneomorphae</taxon>
        <taxon>Entelegynae</taxon>
        <taxon>Araneoidea</taxon>
        <taxon>Linyphiidae</taxon>
        <taxon>Erigoninae</taxon>
        <taxon>Oedothorax</taxon>
    </lineage>
</organism>
<gene>
    <name evidence="1" type="ORF">JTE90_007285</name>
</gene>
<comment type="caution">
    <text evidence="1">The sequence shown here is derived from an EMBL/GenBank/DDBJ whole genome shotgun (WGS) entry which is preliminary data.</text>
</comment>
<proteinExistence type="predicted"/>
<protein>
    <submittedName>
        <fullName evidence="1">Uncharacterized protein</fullName>
    </submittedName>
</protein>